<keyword evidence="3" id="KW-1185">Reference proteome</keyword>
<protein>
    <submittedName>
        <fullName evidence="2">Uncharacterized protein</fullName>
    </submittedName>
</protein>
<feature type="region of interest" description="Disordered" evidence="1">
    <location>
        <begin position="1"/>
        <end position="82"/>
    </location>
</feature>
<evidence type="ECO:0000256" key="1">
    <source>
        <dbReference type="SAM" id="MobiDB-lite"/>
    </source>
</evidence>
<evidence type="ECO:0000313" key="3">
    <source>
        <dbReference type="Proteomes" id="UP001605036"/>
    </source>
</evidence>
<sequence>MYRRVATFHELIQPVGDRSEEGPSEGLPPEPGSSPRLLNPVDQNVFDFPVEPGDDRKLNQDSLASARPTPDHPGQEAQLTTS</sequence>
<dbReference type="Proteomes" id="UP001605036">
    <property type="component" value="Unassembled WGS sequence"/>
</dbReference>
<dbReference type="AlphaFoldDB" id="A0ABD1XG95"/>
<dbReference type="EMBL" id="JBHFFA010000008">
    <property type="protein sequence ID" value="KAL2607988.1"/>
    <property type="molecule type" value="Genomic_DNA"/>
</dbReference>
<name>A0ABD1XG95_9MARC</name>
<reference evidence="2 3" key="1">
    <citation type="submission" date="2024-09" db="EMBL/GenBank/DDBJ databases">
        <title>Chromosome-scale assembly of Riccia fluitans.</title>
        <authorList>
            <person name="Paukszto L."/>
            <person name="Sawicki J."/>
            <person name="Karawczyk K."/>
            <person name="Piernik-Szablinska J."/>
            <person name="Szczecinska M."/>
            <person name="Mazdziarz M."/>
        </authorList>
    </citation>
    <scope>NUCLEOTIDE SEQUENCE [LARGE SCALE GENOMIC DNA]</scope>
    <source>
        <strain evidence="2">Rf_01</strain>
        <tissue evidence="2">Aerial parts of the thallus</tissue>
    </source>
</reference>
<comment type="caution">
    <text evidence="2">The sequence shown here is derived from an EMBL/GenBank/DDBJ whole genome shotgun (WGS) entry which is preliminary data.</text>
</comment>
<accession>A0ABD1XG95</accession>
<evidence type="ECO:0000313" key="2">
    <source>
        <dbReference type="EMBL" id="KAL2607988.1"/>
    </source>
</evidence>
<proteinExistence type="predicted"/>
<gene>
    <name evidence="2" type="ORF">R1flu_026561</name>
</gene>
<organism evidence="2 3">
    <name type="scientific">Riccia fluitans</name>
    <dbReference type="NCBI Taxonomy" id="41844"/>
    <lineage>
        <taxon>Eukaryota</taxon>
        <taxon>Viridiplantae</taxon>
        <taxon>Streptophyta</taxon>
        <taxon>Embryophyta</taxon>
        <taxon>Marchantiophyta</taxon>
        <taxon>Marchantiopsida</taxon>
        <taxon>Marchantiidae</taxon>
        <taxon>Marchantiales</taxon>
        <taxon>Ricciaceae</taxon>
        <taxon>Riccia</taxon>
    </lineage>
</organism>